<dbReference type="Gene3D" id="1.10.3730.20">
    <property type="match status" value="1"/>
</dbReference>
<proteinExistence type="inferred from homology"/>
<feature type="transmembrane region" description="Helical" evidence="6">
    <location>
        <begin position="239"/>
        <end position="258"/>
    </location>
</feature>
<accession>A0A075LMF9</accession>
<evidence type="ECO:0000259" key="8">
    <source>
        <dbReference type="Pfam" id="PF00892"/>
    </source>
</evidence>
<feature type="transmembrane region" description="Helical" evidence="6">
    <location>
        <begin position="35"/>
        <end position="56"/>
    </location>
</feature>
<feature type="transmembrane region" description="Helical" evidence="6">
    <location>
        <begin position="264"/>
        <end position="283"/>
    </location>
</feature>
<protein>
    <submittedName>
        <fullName evidence="9">Transporter</fullName>
    </submittedName>
</protein>
<keyword evidence="3 6" id="KW-0812">Transmembrane</keyword>
<organism evidence="9 10">
    <name type="scientific">Terribacillus saccharophilus</name>
    <dbReference type="NCBI Taxonomy" id="361277"/>
    <lineage>
        <taxon>Bacteria</taxon>
        <taxon>Bacillati</taxon>
        <taxon>Bacillota</taxon>
        <taxon>Bacilli</taxon>
        <taxon>Bacillales</taxon>
        <taxon>Bacillaceae</taxon>
        <taxon>Terribacillus</taxon>
    </lineage>
</organism>
<dbReference type="PANTHER" id="PTHR32322">
    <property type="entry name" value="INNER MEMBRANE TRANSPORTER"/>
    <property type="match status" value="1"/>
</dbReference>
<dbReference type="InterPro" id="IPR037185">
    <property type="entry name" value="EmrE-like"/>
</dbReference>
<evidence type="ECO:0000256" key="6">
    <source>
        <dbReference type="SAM" id="Phobius"/>
    </source>
</evidence>
<dbReference type="Pfam" id="PF00892">
    <property type="entry name" value="EamA"/>
    <property type="match status" value="2"/>
</dbReference>
<keyword evidence="5 6" id="KW-0472">Membrane</keyword>
<feature type="transmembrane region" description="Helical" evidence="6">
    <location>
        <begin position="63"/>
        <end position="83"/>
    </location>
</feature>
<evidence type="ECO:0000313" key="10">
    <source>
        <dbReference type="Proteomes" id="UP000027980"/>
    </source>
</evidence>
<evidence type="ECO:0000256" key="7">
    <source>
        <dbReference type="SAM" id="SignalP"/>
    </source>
</evidence>
<feature type="transmembrane region" description="Helical" evidence="6">
    <location>
        <begin position="150"/>
        <end position="168"/>
    </location>
</feature>
<dbReference type="GeneID" id="34223307"/>
<feature type="transmembrane region" description="Helical" evidence="6">
    <location>
        <begin position="180"/>
        <end position="203"/>
    </location>
</feature>
<sequence length="287" mass="29769">MAVKTAPLFVLFAAILWGTTGTAQAFAPATAHPIAIGAARLAVGGLFLLLVTLLLGKLNLKSWPIGLTLLAAFCMACYQPLFFSAVHQTGVAVGTVIAIGSAPILSGFLETIFFKRLPSSIWWGATSLSILGCALLFLTGDTVKIKPMGILLALGAGLSFAGYTLLSGQIVQGKNPLETAAVIFGIGGVILMPFLFLFDMQWILQPNGIAVSLHLGIVATAAAYFLFSKGLQQVPASSAVSLSLAEPFTAAVLGVALIGEELNLLSWLGIGMLLGGIVLIAFAPKKK</sequence>
<dbReference type="RefSeq" id="WP_038563294.1">
    <property type="nucleotide sequence ID" value="NZ_CP008876.1"/>
</dbReference>
<evidence type="ECO:0000256" key="1">
    <source>
        <dbReference type="ARBA" id="ARBA00004127"/>
    </source>
</evidence>
<feature type="transmembrane region" description="Helical" evidence="6">
    <location>
        <begin position="209"/>
        <end position="227"/>
    </location>
</feature>
<comment type="subcellular location">
    <subcellularLocation>
        <location evidence="1">Endomembrane system</location>
        <topology evidence="1">Multi-pass membrane protein</topology>
    </subcellularLocation>
</comment>
<evidence type="ECO:0000256" key="5">
    <source>
        <dbReference type="ARBA" id="ARBA00023136"/>
    </source>
</evidence>
<feature type="signal peptide" evidence="7">
    <location>
        <begin position="1"/>
        <end position="25"/>
    </location>
</feature>
<dbReference type="AlphaFoldDB" id="A0A075LMF9"/>
<dbReference type="OrthoDB" id="9787117at2"/>
<dbReference type="PANTHER" id="PTHR32322:SF2">
    <property type="entry name" value="EAMA DOMAIN-CONTAINING PROTEIN"/>
    <property type="match status" value="1"/>
</dbReference>
<dbReference type="GO" id="GO:0016020">
    <property type="term" value="C:membrane"/>
    <property type="evidence" value="ECO:0007669"/>
    <property type="project" value="UniProtKB-SubCell"/>
</dbReference>
<dbReference type="KEGG" id="tap:GZ22_13535"/>
<dbReference type="Proteomes" id="UP000027980">
    <property type="component" value="Chromosome"/>
</dbReference>
<dbReference type="EMBL" id="CP008876">
    <property type="protein sequence ID" value="AIF67554.1"/>
    <property type="molecule type" value="Genomic_DNA"/>
</dbReference>
<feature type="domain" description="EamA" evidence="8">
    <location>
        <begin position="148"/>
        <end position="281"/>
    </location>
</feature>
<evidence type="ECO:0000313" key="9">
    <source>
        <dbReference type="EMBL" id="AIF67554.1"/>
    </source>
</evidence>
<gene>
    <name evidence="9" type="ORF">GZ22_13535</name>
</gene>
<reference evidence="9 10" key="1">
    <citation type="submission" date="2014-07" db="EMBL/GenBank/DDBJ databases">
        <title>Complete genome sequence of a moderately halophilic bacterium Terribacillus aidingensis MP602, isolated from Cryptomeria fortunei in Tianmu mountain in China.</title>
        <authorList>
            <person name="Wang Y."/>
            <person name="Lu P."/>
            <person name="Zhang L."/>
        </authorList>
    </citation>
    <scope>NUCLEOTIDE SEQUENCE [LARGE SCALE GENOMIC DNA]</scope>
    <source>
        <strain evidence="9 10">MP602</strain>
    </source>
</reference>
<comment type="similarity">
    <text evidence="2">Belongs to the EamA transporter family.</text>
</comment>
<name>A0A075LMF9_9BACI</name>
<dbReference type="InterPro" id="IPR050638">
    <property type="entry name" value="AA-Vitamin_Transporters"/>
</dbReference>
<feature type="chain" id="PRO_5001707329" evidence="7">
    <location>
        <begin position="26"/>
        <end position="287"/>
    </location>
</feature>
<dbReference type="HOGENOM" id="CLU_033863_9_2_9"/>
<feature type="transmembrane region" description="Helical" evidence="6">
    <location>
        <begin position="121"/>
        <end position="138"/>
    </location>
</feature>
<feature type="domain" description="EamA" evidence="8">
    <location>
        <begin position="7"/>
        <end position="137"/>
    </location>
</feature>
<evidence type="ECO:0000256" key="2">
    <source>
        <dbReference type="ARBA" id="ARBA00007362"/>
    </source>
</evidence>
<keyword evidence="4 6" id="KW-1133">Transmembrane helix</keyword>
<dbReference type="SUPFAM" id="SSF103481">
    <property type="entry name" value="Multidrug resistance efflux transporter EmrE"/>
    <property type="match status" value="2"/>
</dbReference>
<evidence type="ECO:0000256" key="4">
    <source>
        <dbReference type="ARBA" id="ARBA00022989"/>
    </source>
</evidence>
<keyword evidence="7" id="KW-0732">Signal</keyword>
<feature type="transmembrane region" description="Helical" evidence="6">
    <location>
        <begin position="89"/>
        <end position="109"/>
    </location>
</feature>
<dbReference type="InterPro" id="IPR000620">
    <property type="entry name" value="EamA_dom"/>
</dbReference>
<evidence type="ECO:0000256" key="3">
    <source>
        <dbReference type="ARBA" id="ARBA00022692"/>
    </source>
</evidence>